<dbReference type="Gene3D" id="2.70.150.10">
    <property type="entry name" value="Calcium-transporting ATPase, cytoplasmic transduction domain A"/>
    <property type="match status" value="1"/>
</dbReference>
<dbReference type="GO" id="GO:0046872">
    <property type="term" value="F:metal ion binding"/>
    <property type="evidence" value="ECO:0007669"/>
    <property type="project" value="UniProtKB-KW"/>
</dbReference>
<dbReference type="SUPFAM" id="SSF81653">
    <property type="entry name" value="Calcium ATPase, transduction domain A"/>
    <property type="match status" value="1"/>
</dbReference>
<keyword evidence="3" id="KW-0479">Metal-binding</keyword>
<reference evidence="7" key="2">
    <citation type="journal article" date="2014" name="ISME J.">
        <title>Microbial stratification in low pH oxic and suboxic macroscopic growths along an acid mine drainage.</title>
        <authorList>
            <person name="Mendez-Garcia C."/>
            <person name="Mesa V."/>
            <person name="Sprenger R.R."/>
            <person name="Richter M."/>
            <person name="Diez M.S."/>
            <person name="Solano J."/>
            <person name="Bargiela R."/>
            <person name="Golyshina O.V."/>
            <person name="Manteca A."/>
            <person name="Ramos J.L."/>
            <person name="Gallego J.R."/>
            <person name="Llorente I."/>
            <person name="Martins Dos Santos V.A."/>
            <person name="Jensen O.N."/>
            <person name="Pelaez A.I."/>
            <person name="Sanchez J."/>
            <person name="Ferrer M."/>
        </authorList>
    </citation>
    <scope>NUCLEOTIDE SEQUENCE</scope>
</reference>
<keyword evidence="2" id="KW-0812">Transmembrane</keyword>
<gene>
    <name evidence="7" type="ORF">B1A_11559</name>
</gene>
<feature type="non-terminal residue" evidence="7">
    <location>
        <position position="152"/>
    </location>
</feature>
<evidence type="ECO:0000256" key="5">
    <source>
        <dbReference type="ARBA" id="ARBA00023136"/>
    </source>
</evidence>
<dbReference type="InterPro" id="IPR008250">
    <property type="entry name" value="ATPase_P-typ_transduc_dom_A_sf"/>
</dbReference>
<name>T1BT64_9ZZZZ</name>
<evidence type="ECO:0000256" key="4">
    <source>
        <dbReference type="ARBA" id="ARBA00022989"/>
    </source>
</evidence>
<dbReference type="PANTHER" id="PTHR46594">
    <property type="entry name" value="P-TYPE CATION-TRANSPORTING ATPASE"/>
    <property type="match status" value="1"/>
</dbReference>
<organism evidence="7">
    <name type="scientific">mine drainage metagenome</name>
    <dbReference type="NCBI Taxonomy" id="410659"/>
    <lineage>
        <taxon>unclassified sequences</taxon>
        <taxon>metagenomes</taxon>
        <taxon>ecological metagenomes</taxon>
    </lineage>
</organism>
<sequence>YFDVASLIVTLIATGKYLELATRGRAGEAIEALAGLQPDVAHLLAKQSTTGQRGLAPLDTTTATDVAVASLHPEDVVMIRPGERIPADALVIDGDGHVDESMLTGESIPVAKHVGDDLTGGTVNGLSPLIARVRRTGADSTLSRILHLVEQA</sequence>
<proteinExistence type="predicted"/>
<feature type="non-terminal residue" evidence="7">
    <location>
        <position position="1"/>
    </location>
</feature>
<dbReference type="EMBL" id="AUZX01008284">
    <property type="protein sequence ID" value="EQD56399.1"/>
    <property type="molecule type" value="Genomic_DNA"/>
</dbReference>
<evidence type="ECO:0000313" key="7">
    <source>
        <dbReference type="EMBL" id="EQD56399.1"/>
    </source>
</evidence>
<feature type="domain" description="P-type ATPase A" evidence="6">
    <location>
        <begin position="62"/>
        <end position="150"/>
    </location>
</feature>
<dbReference type="FunFam" id="2.70.150.10:FF:000002">
    <property type="entry name" value="Copper-transporting ATPase 1, putative"/>
    <property type="match status" value="1"/>
</dbReference>
<evidence type="ECO:0000256" key="2">
    <source>
        <dbReference type="ARBA" id="ARBA00022692"/>
    </source>
</evidence>
<comment type="subcellular location">
    <subcellularLocation>
        <location evidence="1">Membrane</location>
    </subcellularLocation>
</comment>
<evidence type="ECO:0000259" key="6">
    <source>
        <dbReference type="Pfam" id="PF00122"/>
    </source>
</evidence>
<keyword evidence="5" id="KW-0472">Membrane</keyword>
<comment type="caution">
    <text evidence="7">The sequence shown here is derived from an EMBL/GenBank/DDBJ whole genome shotgun (WGS) entry which is preliminary data.</text>
</comment>
<keyword evidence="4" id="KW-1133">Transmembrane helix</keyword>
<evidence type="ECO:0000256" key="3">
    <source>
        <dbReference type="ARBA" id="ARBA00022723"/>
    </source>
</evidence>
<dbReference type="AlphaFoldDB" id="T1BT64"/>
<accession>T1BT64</accession>
<dbReference type="PANTHER" id="PTHR46594:SF4">
    <property type="entry name" value="P-TYPE CATION-TRANSPORTING ATPASE"/>
    <property type="match status" value="1"/>
</dbReference>
<dbReference type="Pfam" id="PF00122">
    <property type="entry name" value="E1-E2_ATPase"/>
    <property type="match status" value="1"/>
</dbReference>
<reference evidence="7" key="1">
    <citation type="submission" date="2013-08" db="EMBL/GenBank/DDBJ databases">
        <authorList>
            <person name="Mendez C."/>
            <person name="Richter M."/>
            <person name="Ferrer M."/>
            <person name="Sanchez J."/>
        </authorList>
    </citation>
    <scope>NUCLEOTIDE SEQUENCE</scope>
</reference>
<protein>
    <submittedName>
        <fullName evidence="7">Heavy metal translocating P-type ATPase</fullName>
    </submittedName>
</protein>
<evidence type="ECO:0000256" key="1">
    <source>
        <dbReference type="ARBA" id="ARBA00004370"/>
    </source>
</evidence>
<dbReference type="InterPro" id="IPR059000">
    <property type="entry name" value="ATPase_P-type_domA"/>
</dbReference>
<dbReference type="GO" id="GO:0016020">
    <property type="term" value="C:membrane"/>
    <property type="evidence" value="ECO:0007669"/>
    <property type="project" value="UniProtKB-SubCell"/>
</dbReference>